<organism evidence="3 4">
    <name type="scientific">Carboxylicivirga sediminis</name>
    <dbReference type="NCBI Taxonomy" id="2006564"/>
    <lineage>
        <taxon>Bacteria</taxon>
        <taxon>Pseudomonadati</taxon>
        <taxon>Bacteroidota</taxon>
        <taxon>Bacteroidia</taxon>
        <taxon>Marinilabiliales</taxon>
        <taxon>Marinilabiliaceae</taxon>
        <taxon>Carboxylicivirga</taxon>
    </lineage>
</organism>
<accession>A0A941F3W3</accession>
<keyword evidence="4" id="KW-1185">Reference proteome</keyword>
<dbReference type="GO" id="GO:0005829">
    <property type="term" value="C:cytosol"/>
    <property type="evidence" value="ECO:0007669"/>
    <property type="project" value="TreeGrafter"/>
</dbReference>
<reference evidence="3" key="1">
    <citation type="journal article" date="2018" name="Int. J. Syst. Evol. Microbiol.">
        <title>Carboxylicivirga sediminis sp. nov., isolated from coastal sediment.</title>
        <authorList>
            <person name="Wang F.Q."/>
            <person name="Ren L.H."/>
            <person name="Zou R.J."/>
            <person name="Sun Y.Z."/>
            <person name="Liu X.J."/>
            <person name="Jiang F."/>
            <person name="Liu L.J."/>
        </authorList>
    </citation>
    <scope>NUCLEOTIDE SEQUENCE</scope>
    <source>
        <strain evidence="3">JR1</strain>
    </source>
</reference>
<dbReference type="PANTHER" id="PTHR30327">
    <property type="entry name" value="UNCHARACTERIZED PROTEIN YQGE"/>
    <property type="match status" value="1"/>
</dbReference>
<evidence type="ECO:0000256" key="1">
    <source>
        <dbReference type="ARBA" id="ARBA00009600"/>
    </source>
</evidence>
<dbReference type="InterPro" id="IPR003774">
    <property type="entry name" value="AlgH-like"/>
</dbReference>
<comment type="caution">
    <text evidence="3">The sequence shown here is derived from an EMBL/GenBank/DDBJ whole genome shotgun (WGS) entry which is preliminary data.</text>
</comment>
<evidence type="ECO:0000313" key="4">
    <source>
        <dbReference type="Proteomes" id="UP000679220"/>
    </source>
</evidence>
<name>A0A941F3W3_9BACT</name>
<comment type="similarity">
    <text evidence="1 2">Belongs to the UPF0301 (AlgH) family.</text>
</comment>
<dbReference type="RefSeq" id="WP_212190496.1">
    <property type="nucleotide sequence ID" value="NZ_JAGTAR010000014.1"/>
</dbReference>
<dbReference type="EMBL" id="JAGTAR010000014">
    <property type="protein sequence ID" value="MBR8535957.1"/>
    <property type="molecule type" value="Genomic_DNA"/>
</dbReference>
<dbReference type="Pfam" id="PF02622">
    <property type="entry name" value="DUF179"/>
    <property type="match status" value="1"/>
</dbReference>
<evidence type="ECO:0000256" key="2">
    <source>
        <dbReference type="HAMAP-Rule" id="MF_00758"/>
    </source>
</evidence>
<sequence>MKSLDFDIFKAQKPGLKPARGRILIAEPFLQGPYFSRSIVFLTEHSEDGAVGFVLNKSSDLYPDEVIDDLFNFKGELFVGGPVSSNTLYFIHTLGDKVPNAVKITDSLYWGGDFDAIKNLVNTGLADHTQVKFFAGYSGWAPGQLEGEIDENSWIVADVDDEMIMNEDIDHIWTHAMEGLGDVFKAWTNFPENPAYN</sequence>
<dbReference type="SUPFAM" id="SSF143456">
    <property type="entry name" value="VC0467-like"/>
    <property type="match status" value="1"/>
</dbReference>
<reference evidence="3" key="2">
    <citation type="submission" date="2021-04" db="EMBL/GenBank/DDBJ databases">
        <authorList>
            <person name="Zhang T."/>
            <person name="Zhang Y."/>
            <person name="Lu D."/>
            <person name="Zuo D."/>
            <person name="Du Z."/>
        </authorList>
    </citation>
    <scope>NUCLEOTIDE SEQUENCE</scope>
    <source>
        <strain evidence="3">JR1</strain>
    </source>
</reference>
<dbReference type="AlphaFoldDB" id="A0A941F3W3"/>
<dbReference type="HAMAP" id="MF_00758">
    <property type="entry name" value="UPF0301"/>
    <property type="match status" value="1"/>
</dbReference>
<dbReference type="PANTHER" id="PTHR30327:SF1">
    <property type="entry name" value="UPF0301 PROTEIN YQGE"/>
    <property type="match status" value="1"/>
</dbReference>
<dbReference type="Proteomes" id="UP000679220">
    <property type="component" value="Unassembled WGS sequence"/>
</dbReference>
<proteinExistence type="inferred from homology"/>
<evidence type="ECO:0000313" key="3">
    <source>
        <dbReference type="EMBL" id="MBR8535957.1"/>
    </source>
</evidence>
<gene>
    <name evidence="3" type="ORF">KDU71_10345</name>
</gene>
<dbReference type="Gene3D" id="3.40.1740.10">
    <property type="entry name" value="VC0467-like"/>
    <property type="match status" value="1"/>
</dbReference>
<protein>
    <recommendedName>
        <fullName evidence="2">UPF0301 protein KDU71_10345</fullName>
    </recommendedName>
</protein>